<dbReference type="EMBL" id="JAPUUL010000576">
    <property type="protein sequence ID" value="KAJ8130122.1"/>
    <property type="molecule type" value="Genomic_DNA"/>
</dbReference>
<proteinExistence type="predicted"/>
<keyword evidence="2" id="KW-1185">Reference proteome</keyword>
<evidence type="ECO:0000313" key="2">
    <source>
        <dbReference type="Proteomes" id="UP001153332"/>
    </source>
</evidence>
<sequence length="128" mass="13527">MTNTRAPRSFNDAAEPRDVVGNETLVAVLNTSTEGLHFAGRNGVYGYAKRQNESEHGTWNVTEELGGRDRVSGGGGGGGGGKNRYCNNSRVTISQFASSSQPGNKFGYASATIRGFAPERRETALGSP</sequence>
<evidence type="ECO:0000313" key="1">
    <source>
        <dbReference type="EMBL" id="KAJ8130122.1"/>
    </source>
</evidence>
<gene>
    <name evidence="1" type="ORF">O1611_g3508</name>
</gene>
<dbReference type="Proteomes" id="UP001153332">
    <property type="component" value="Unassembled WGS sequence"/>
</dbReference>
<name>A0ACC2JS83_9PEZI</name>
<comment type="caution">
    <text evidence="1">The sequence shown here is derived from an EMBL/GenBank/DDBJ whole genome shotgun (WGS) entry which is preliminary data.</text>
</comment>
<accession>A0ACC2JS83</accession>
<reference evidence="1" key="1">
    <citation type="submission" date="2022-12" db="EMBL/GenBank/DDBJ databases">
        <title>Genome Sequence of Lasiodiplodia mahajangana.</title>
        <authorList>
            <person name="Buettner E."/>
        </authorList>
    </citation>
    <scope>NUCLEOTIDE SEQUENCE</scope>
    <source>
        <strain evidence="1">VT137</strain>
    </source>
</reference>
<organism evidence="1 2">
    <name type="scientific">Lasiodiplodia mahajangana</name>
    <dbReference type="NCBI Taxonomy" id="1108764"/>
    <lineage>
        <taxon>Eukaryota</taxon>
        <taxon>Fungi</taxon>
        <taxon>Dikarya</taxon>
        <taxon>Ascomycota</taxon>
        <taxon>Pezizomycotina</taxon>
        <taxon>Dothideomycetes</taxon>
        <taxon>Dothideomycetes incertae sedis</taxon>
        <taxon>Botryosphaeriales</taxon>
        <taxon>Botryosphaeriaceae</taxon>
        <taxon>Lasiodiplodia</taxon>
    </lineage>
</organism>
<protein>
    <submittedName>
        <fullName evidence="1">Uncharacterized protein</fullName>
    </submittedName>
</protein>